<dbReference type="KEGG" id="tbk:HF295_04260"/>
<evidence type="ECO:0000256" key="1">
    <source>
        <dbReference type="ARBA" id="ARBA00022490"/>
    </source>
</evidence>
<dbReference type="GO" id="GO:0008360">
    <property type="term" value="P:regulation of cell shape"/>
    <property type="evidence" value="ECO:0007669"/>
    <property type="project" value="UniProtKB-KW"/>
</dbReference>
<dbReference type="PANTHER" id="PTHR34654">
    <property type="entry name" value="UPF0109 PROTEIN SCO5592"/>
    <property type="match status" value="1"/>
</dbReference>
<sequence>MTMAIDFEKLVFDLVMPLVIHPEDLLVKKFSEDEELITIQVLVNKEDLGRVIGKGGRIANAIRTISYAAASKIGKRVKIDIDSFE</sequence>
<dbReference type="InterPro" id="IPR009019">
    <property type="entry name" value="KH_sf_prok-type"/>
</dbReference>
<organism evidence="4 5">
    <name type="scientific">Hujiaoplasma nucleasis</name>
    <dbReference type="NCBI Taxonomy" id="2725268"/>
    <lineage>
        <taxon>Bacteria</taxon>
        <taxon>Bacillati</taxon>
        <taxon>Mycoplasmatota</taxon>
        <taxon>Mollicutes</taxon>
        <taxon>Candidatus Izemoplasmatales</taxon>
        <taxon>Hujiaoplasmataceae</taxon>
        <taxon>Hujiaoplasma</taxon>
    </lineage>
</organism>
<evidence type="ECO:0000313" key="5">
    <source>
        <dbReference type="Proteomes" id="UP000512167"/>
    </source>
</evidence>
<comment type="subcellular location">
    <subcellularLocation>
        <location evidence="3">Cytoplasm</location>
    </subcellularLocation>
</comment>
<keyword evidence="3" id="KW-0133">Cell shape</keyword>
<dbReference type="Proteomes" id="UP000512167">
    <property type="component" value="Chromosome"/>
</dbReference>
<comment type="subunit">
    <text evidence="3">Forms a complex with KhpB.</text>
</comment>
<dbReference type="GO" id="GO:0003723">
    <property type="term" value="F:RNA binding"/>
    <property type="evidence" value="ECO:0007669"/>
    <property type="project" value="UniProtKB-UniRule"/>
</dbReference>
<accession>A0A7L6N3Z8</accession>
<dbReference type="SUPFAM" id="SSF54814">
    <property type="entry name" value="Prokaryotic type KH domain (KH-domain type II)"/>
    <property type="match status" value="1"/>
</dbReference>
<dbReference type="InterPro" id="IPR015946">
    <property type="entry name" value="KH_dom-like_a/b"/>
</dbReference>
<dbReference type="GO" id="GO:0005737">
    <property type="term" value="C:cytoplasm"/>
    <property type="evidence" value="ECO:0007669"/>
    <property type="project" value="UniProtKB-SubCell"/>
</dbReference>
<dbReference type="GO" id="GO:0009252">
    <property type="term" value="P:peptidoglycan biosynthetic process"/>
    <property type="evidence" value="ECO:0007669"/>
    <property type="project" value="UniProtKB-UniRule"/>
</dbReference>
<dbReference type="PROSITE" id="PS50084">
    <property type="entry name" value="KH_TYPE_1"/>
    <property type="match status" value="1"/>
</dbReference>
<dbReference type="Pfam" id="PF13083">
    <property type="entry name" value="KH_KhpA-B"/>
    <property type="match status" value="1"/>
</dbReference>
<evidence type="ECO:0000313" key="4">
    <source>
        <dbReference type="EMBL" id="QLY40970.1"/>
    </source>
</evidence>
<dbReference type="InterPro" id="IPR020627">
    <property type="entry name" value="KhpA"/>
</dbReference>
<proteinExistence type="inferred from homology"/>
<protein>
    <recommendedName>
        <fullName evidence="3">RNA-binding protein KhpA</fullName>
    </recommendedName>
    <alternativeName>
        <fullName evidence="3">KH-domain protein A</fullName>
    </alternativeName>
</protein>
<dbReference type="EMBL" id="CP051151">
    <property type="protein sequence ID" value="QLY40970.1"/>
    <property type="molecule type" value="Genomic_DNA"/>
</dbReference>
<dbReference type="CDD" id="cd22533">
    <property type="entry name" value="KH-II_YlqC-like"/>
    <property type="match status" value="1"/>
</dbReference>
<reference evidence="4 5" key="1">
    <citation type="submission" date="2020-04" db="EMBL/GenBank/DDBJ databases">
        <authorList>
            <person name="Zheng R.K."/>
            <person name="Sun C.M."/>
        </authorList>
    </citation>
    <scope>NUCLEOTIDE SEQUENCE [LARGE SCALE GENOMIC DNA]</scope>
    <source>
        <strain evidence="5">zrk29</strain>
    </source>
</reference>
<dbReference type="Gene3D" id="3.30.300.20">
    <property type="match status" value="1"/>
</dbReference>
<dbReference type="PANTHER" id="PTHR34654:SF1">
    <property type="entry name" value="RNA-BINDING PROTEIN KHPA"/>
    <property type="match status" value="1"/>
</dbReference>
<keyword evidence="3" id="KW-0961">Cell wall biogenesis/degradation</keyword>
<keyword evidence="3" id="KW-0143">Chaperone</keyword>
<evidence type="ECO:0000256" key="3">
    <source>
        <dbReference type="HAMAP-Rule" id="MF_00088"/>
    </source>
</evidence>
<keyword evidence="2 3" id="KW-0694">RNA-binding</keyword>
<name>A0A7L6N3Z8_9MOLU</name>
<comment type="function">
    <text evidence="3">A probable RNA chaperone. Forms a complex with KhpB which binds to cellular RNA and controls its expression. Plays a role in peptidoglycan (PG) homeostasis and cell length regulation.</text>
</comment>
<dbReference type="AlphaFoldDB" id="A0A7L6N3Z8"/>
<gene>
    <name evidence="3" type="primary">khpA</name>
    <name evidence="4" type="ORF">HF295_04260</name>
</gene>
<dbReference type="GO" id="GO:0071555">
    <property type="term" value="P:cell wall organization"/>
    <property type="evidence" value="ECO:0007669"/>
    <property type="project" value="UniProtKB-KW"/>
</dbReference>
<evidence type="ECO:0000256" key="2">
    <source>
        <dbReference type="ARBA" id="ARBA00022884"/>
    </source>
</evidence>
<dbReference type="HAMAP" id="MF_00088">
    <property type="entry name" value="KhpA"/>
    <property type="match status" value="1"/>
</dbReference>
<comment type="similarity">
    <text evidence="3">Belongs to the KhpA RNA-binding protein family.</text>
</comment>
<keyword evidence="1 3" id="KW-0963">Cytoplasm</keyword>
<keyword evidence="5" id="KW-1185">Reference proteome</keyword>